<dbReference type="OrthoDB" id="2687560at2759"/>
<reference evidence="2" key="1">
    <citation type="submission" date="2019-10" db="EMBL/GenBank/DDBJ databases">
        <authorList>
            <consortium name="DOE Joint Genome Institute"/>
            <person name="Kuo A."/>
            <person name="Miyauchi S."/>
            <person name="Kiss E."/>
            <person name="Drula E."/>
            <person name="Kohler A."/>
            <person name="Sanchez-Garcia M."/>
            <person name="Andreopoulos B."/>
            <person name="Barry K.W."/>
            <person name="Bonito G."/>
            <person name="Buee M."/>
            <person name="Carver A."/>
            <person name="Chen C."/>
            <person name="Cichocki N."/>
            <person name="Clum A."/>
            <person name="Culley D."/>
            <person name="Crous P.W."/>
            <person name="Fauchery L."/>
            <person name="Girlanda M."/>
            <person name="Hayes R."/>
            <person name="Keri Z."/>
            <person name="LaButti K."/>
            <person name="Lipzen A."/>
            <person name="Lombard V."/>
            <person name="Magnuson J."/>
            <person name="Maillard F."/>
            <person name="Morin E."/>
            <person name="Murat C."/>
            <person name="Nolan M."/>
            <person name="Ohm R."/>
            <person name="Pangilinan J."/>
            <person name="Pereira M."/>
            <person name="Perotto S."/>
            <person name="Peter M."/>
            <person name="Riley R."/>
            <person name="Sitrit Y."/>
            <person name="Stielow B."/>
            <person name="Szollosi G."/>
            <person name="Zifcakova L."/>
            <person name="Stursova M."/>
            <person name="Spatafora J.W."/>
            <person name="Tedersoo L."/>
            <person name="Vaario L.-M."/>
            <person name="Yamada A."/>
            <person name="Yan M."/>
            <person name="Wang P."/>
            <person name="Xu J."/>
            <person name="Bruns T."/>
            <person name="Baldrian P."/>
            <person name="Vilgalys R."/>
            <person name="Henrissat B."/>
            <person name="Grigoriev I.V."/>
            <person name="Hibbett D."/>
            <person name="Nagy L.G."/>
            <person name="Martin F.M."/>
        </authorList>
    </citation>
    <scope>NUCLEOTIDE SEQUENCE</scope>
    <source>
        <strain evidence="2">Prilba</strain>
    </source>
</reference>
<evidence type="ECO:0000256" key="1">
    <source>
        <dbReference type="SAM" id="MobiDB-lite"/>
    </source>
</evidence>
<comment type="caution">
    <text evidence="2">The sequence shown here is derived from an EMBL/GenBank/DDBJ whole genome shotgun (WGS) entry which is preliminary data.</text>
</comment>
<protein>
    <submittedName>
        <fullName evidence="2">Uncharacterized protein</fullName>
    </submittedName>
</protein>
<sequence length="252" mass="27470">MDTALAVLPHPHSDRGSIVRATAGATSSLDTDLPPKSTPLRIRRGLPATNVVVPSVASRESTTTAAATIPSPSPNMTPQLIHTTTHPVSLPPIISPARTLRRKHHMTFPRPKSTRSLRSWTPAISPPQHVPVTSAARLGHPSRPYYTAIRPHLNDWGIIPRPITPITAVSAPPTLTDRRQLLPSPPPERPSFEFTRPRSSTTSGWSLSGEIELQIELSQRREGEEEVGKRGSIVRGVRKLGVGLRDLVLRRG</sequence>
<dbReference type="EMBL" id="WHVB01000002">
    <property type="protein sequence ID" value="KAF8485758.1"/>
    <property type="molecule type" value="Genomic_DNA"/>
</dbReference>
<feature type="region of interest" description="Disordered" evidence="1">
    <location>
        <begin position="57"/>
        <end position="76"/>
    </location>
</feature>
<evidence type="ECO:0000313" key="3">
    <source>
        <dbReference type="Proteomes" id="UP000759537"/>
    </source>
</evidence>
<gene>
    <name evidence="2" type="ORF">DFH94DRAFT_154040</name>
</gene>
<organism evidence="2 3">
    <name type="scientific">Russula ochroleuca</name>
    <dbReference type="NCBI Taxonomy" id="152965"/>
    <lineage>
        <taxon>Eukaryota</taxon>
        <taxon>Fungi</taxon>
        <taxon>Dikarya</taxon>
        <taxon>Basidiomycota</taxon>
        <taxon>Agaricomycotina</taxon>
        <taxon>Agaricomycetes</taxon>
        <taxon>Russulales</taxon>
        <taxon>Russulaceae</taxon>
        <taxon>Russula</taxon>
    </lineage>
</organism>
<accession>A0A9P5N3U6</accession>
<keyword evidence="3" id="KW-1185">Reference proteome</keyword>
<dbReference type="AlphaFoldDB" id="A0A9P5N3U6"/>
<proteinExistence type="predicted"/>
<name>A0A9P5N3U6_9AGAM</name>
<evidence type="ECO:0000313" key="2">
    <source>
        <dbReference type="EMBL" id="KAF8485758.1"/>
    </source>
</evidence>
<dbReference type="Proteomes" id="UP000759537">
    <property type="component" value="Unassembled WGS sequence"/>
</dbReference>
<feature type="region of interest" description="Disordered" evidence="1">
    <location>
        <begin position="178"/>
        <end position="205"/>
    </location>
</feature>
<reference evidence="2" key="2">
    <citation type="journal article" date="2020" name="Nat. Commun.">
        <title>Large-scale genome sequencing of mycorrhizal fungi provides insights into the early evolution of symbiotic traits.</title>
        <authorList>
            <person name="Miyauchi S."/>
            <person name="Kiss E."/>
            <person name="Kuo A."/>
            <person name="Drula E."/>
            <person name="Kohler A."/>
            <person name="Sanchez-Garcia M."/>
            <person name="Morin E."/>
            <person name="Andreopoulos B."/>
            <person name="Barry K.W."/>
            <person name="Bonito G."/>
            <person name="Buee M."/>
            <person name="Carver A."/>
            <person name="Chen C."/>
            <person name="Cichocki N."/>
            <person name="Clum A."/>
            <person name="Culley D."/>
            <person name="Crous P.W."/>
            <person name="Fauchery L."/>
            <person name="Girlanda M."/>
            <person name="Hayes R.D."/>
            <person name="Keri Z."/>
            <person name="LaButti K."/>
            <person name="Lipzen A."/>
            <person name="Lombard V."/>
            <person name="Magnuson J."/>
            <person name="Maillard F."/>
            <person name="Murat C."/>
            <person name="Nolan M."/>
            <person name="Ohm R.A."/>
            <person name="Pangilinan J."/>
            <person name="Pereira M.F."/>
            <person name="Perotto S."/>
            <person name="Peter M."/>
            <person name="Pfister S."/>
            <person name="Riley R."/>
            <person name="Sitrit Y."/>
            <person name="Stielow J.B."/>
            <person name="Szollosi G."/>
            <person name="Zifcakova L."/>
            <person name="Stursova M."/>
            <person name="Spatafora J.W."/>
            <person name="Tedersoo L."/>
            <person name="Vaario L.M."/>
            <person name="Yamada A."/>
            <person name="Yan M."/>
            <person name="Wang P."/>
            <person name="Xu J."/>
            <person name="Bruns T."/>
            <person name="Baldrian P."/>
            <person name="Vilgalys R."/>
            <person name="Dunand C."/>
            <person name="Henrissat B."/>
            <person name="Grigoriev I.V."/>
            <person name="Hibbett D."/>
            <person name="Nagy L.G."/>
            <person name="Martin F.M."/>
        </authorList>
    </citation>
    <scope>NUCLEOTIDE SEQUENCE</scope>
    <source>
        <strain evidence="2">Prilba</strain>
    </source>
</reference>